<proteinExistence type="predicted"/>
<reference evidence="3" key="1">
    <citation type="submission" date="2022-06" db="EMBL/GenBank/DDBJ databases">
        <title>Aquibacillus sp. a new bacterium isolated from soil saline samples.</title>
        <authorList>
            <person name="Galisteo C."/>
            <person name="De La Haba R."/>
            <person name="Sanchez-Porro C."/>
            <person name="Ventosa A."/>
        </authorList>
    </citation>
    <scope>NUCLEOTIDE SEQUENCE</scope>
    <source>
        <strain evidence="3">JCM 12387</strain>
    </source>
</reference>
<feature type="transmembrane region" description="Helical" evidence="2">
    <location>
        <begin position="32"/>
        <end position="55"/>
    </location>
</feature>
<keyword evidence="2" id="KW-0812">Transmembrane</keyword>
<name>A0A9X3WKC0_9BACI</name>
<dbReference type="InterPro" id="IPR048110">
    <property type="entry name" value="SA1362/YqhP-like"/>
</dbReference>
<sequence length="127" mass="14746">MLRHKFSVFIYVLIGLAIVGLAFNMFTDTASFLLNLVVMIAIGALIYGAVYYFFLRKRMPNDLKKYKKAVKQSKVKYKQDKLAKKSMSQATRKQAPLLNKRKQSKERATHLRVIEGNKQKRKNRASF</sequence>
<gene>
    <name evidence="3" type="ORF">NC661_01085</name>
</gene>
<dbReference type="EMBL" id="JAMQJZ010000001">
    <property type="protein sequence ID" value="MDC3418979.1"/>
    <property type="molecule type" value="Genomic_DNA"/>
</dbReference>
<evidence type="ECO:0000313" key="4">
    <source>
        <dbReference type="Proteomes" id="UP001145072"/>
    </source>
</evidence>
<dbReference type="RefSeq" id="WP_259871330.1">
    <property type="nucleotide sequence ID" value="NZ_JAMQJZ010000001.1"/>
</dbReference>
<dbReference type="AlphaFoldDB" id="A0A9X3WKC0"/>
<organism evidence="3 4">
    <name type="scientific">Aquibacillus koreensis</name>
    <dbReference type="NCBI Taxonomy" id="279446"/>
    <lineage>
        <taxon>Bacteria</taxon>
        <taxon>Bacillati</taxon>
        <taxon>Bacillota</taxon>
        <taxon>Bacilli</taxon>
        <taxon>Bacillales</taxon>
        <taxon>Bacillaceae</taxon>
        <taxon>Aquibacillus</taxon>
    </lineage>
</organism>
<evidence type="ECO:0000256" key="2">
    <source>
        <dbReference type="SAM" id="Phobius"/>
    </source>
</evidence>
<protein>
    <submittedName>
        <fullName evidence="3">Uncharacterized protein</fullName>
    </submittedName>
</protein>
<accession>A0A9X3WKC0</accession>
<feature type="transmembrane region" description="Helical" evidence="2">
    <location>
        <begin position="7"/>
        <end position="26"/>
    </location>
</feature>
<feature type="compositionally biased region" description="Basic and acidic residues" evidence="1">
    <location>
        <begin position="105"/>
        <end position="118"/>
    </location>
</feature>
<evidence type="ECO:0000313" key="3">
    <source>
        <dbReference type="EMBL" id="MDC3418979.1"/>
    </source>
</evidence>
<keyword evidence="2" id="KW-1133">Transmembrane helix</keyword>
<comment type="caution">
    <text evidence="3">The sequence shown here is derived from an EMBL/GenBank/DDBJ whole genome shotgun (WGS) entry which is preliminary data.</text>
</comment>
<dbReference type="NCBIfam" id="NF041554">
    <property type="entry name" value="SA1362_fam"/>
    <property type="match status" value="1"/>
</dbReference>
<evidence type="ECO:0000256" key="1">
    <source>
        <dbReference type="SAM" id="MobiDB-lite"/>
    </source>
</evidence>
<feature type="region of interest" description="Disordered" evidence="1">
    <location>
        <begin position="79"/>
        <end position="127"/>
    </location>
</feature>
<keyword evidence="2" id="KW-0472">Membrane</keyword>
<keyword evidence="4" id="KW-1185">Reference proteome</keyword>
<dbReference type="Proteomes" id="UP001145072">
    <property type="component" value="Unassembled WGS sequence"/>
</dbReference>